<evidence type="ECO:0000313" key="3">
    <source>
        <dbReference type="Proteomes" id="UP001521222"/>
    </source>
</evidence>
<name>A0ABR3RNF3_9PLEO</name>
<dbReference type="EMBL" id="JAKIXB020000009">
    <property type="protein sequence ID" value="KAL1605728.1"/>
    <property type="molecule type" value="Genomic_DNA"/>
</dbReference>
<reference evidence="2 3" key="1">
    <citation type="submission" date="2024-02" db="EMBL/GenBank/DDBJ databases">
        <title>De novo assembly and annotation of 12 fungi associated with fruit tree decline syndrome in Ontario, Canada.</title>
        <authorList>
            <person name="Sulman M."/>
            <person name="Ellouze W."/>
            <person name="Ilyukhin E."/>
        </authorList>
    </citation>
    <scope>NUCLEOTIDE SEQUENCE [LARGE SCALE GENOMIC DNA]</scope>
    <source>
        <strain evidence="2 3">M97-236</strain>
    </source>
</reference>
<dbReference type="Gene3D" id="3.30.429.10">
    <property type="entry name" value="Macrophage Migration Inhibitory Factor"/>
    <property type="match status" value="1"/>
</dbReference>
<evidence type="ECO:0000313" key="2">
    <source>
        <dbReference type="EMBL" id="KAL1605728.1"/>
    </source>
</evidence>
<gene>
    <name evidence="2" type="ORF">SLS59_003532</name>
</gene>
<proteinExistence type="predicted"/>
<protein>
    <recommendedName>
        <fullName evidence="1">Tautomerase cis-CaaD-like domain-containing protein</fullName>
    </recommendedName>
</protein>
<organism evidence="2 3">
    <name type="scientific">Nothophoma quercina</name>
    <dbReference type="NCBI Taxonomy" id="749835"/>
    <lineage>
        <taxon>Eukaryota</taxon>
        <taxon>Fungi</taxon>
        <taxon>Dikarya</taxon>
        <taxon>Ascomycota</taxon>
        <taxon>Pezizomycotina</taxon>
        <taxon>Dothideomycetes</taxon>
        <taxon>Pleosporomycetidae</taxon>
        <taxon>Pleosporales</taxon>
        <taxon>Pleosporineae</taxon>
        <taxon>Didymellaceae</taxon>
        <taxon>Nothophoma</taxon>
    </lineage>
</organism>
<evidence type="ECO:0000259" key="1">
    <source>
        <dbReference type="Pfam" id="PF14832"/>
    </source>
</evidence>
<dbReference type="Pfam" id="PF14832">
    <property type="entry name" value="Tautomerase_3"/>
    <property type="match status" value="1"/>
</dbReference>
<sequence>MPLYQIHHSCSLSTSQQAAIAKGITNLHCTTFSAPSAFVNITFHPTSTFAPQIYVGAEPVRTNYILGHLRPRPNNTEKLNHVVKSITSVWNEHARPVDGVLGTTVNLLEKAKEATGLAYKPKTGDGRLDDERALHSVFLFEDLAAGTEQGFALPIAGKDGEWARENMGEFEKRAKDGDESMKTLVKEYKSKL</sequence>
<feature type="domain" description="Tautomerase cis-CaaD-like" evidence="1">
    <location>
        <begin position="1"/>
        <end position="97"/>
    </location>
</feature>
<keyword evidence="3" id="KW-1185">Reference proteome</keyword>
<comment type="caution">
    <text evidence="2">The sequence shown here is derived from an EMBL/GenBank/DDBJ whole genome shotgun (WGS) entry which is preliminary data.</text>
</comment>
<dbReference type="InterPro" id="IPR028116">
    <property type="entry name" value="Cis-CaaD-like"/>
</dbReference>
<dbReference type="Proteomes" id="UP001521222">
    <property type="component" value="Unassembled WGS sequence"/>
</dbReference>
<accession>A0ABR3RNF3</accession>
<dbReference type="InterPro" id="IPR014347">
    <property type="entry name" value="Tautomerase/MIF_sf"/>
</dbReference>